<dbReference type="EMBL" id="MLJW01000323">
    <property type="protein sequence ID" value="OIQ89603.1"/>
    <property type="molecule type" value="Genomic_DNA"/>
</dbReference>
<evidence type="ECO:0000256" key="1">
    <source>
        <dbReference type="SAM" id="MobiDB-lite"/>
    </source>
</evidence>
<organism evidence="2">
    <name type="scientific">mine drainage metagenome</name>
    <dbReference type="NCBI Taxonomy" id="410659"/>
    <lineage>
        <taxon>unclassified sequences</taxon>
        <taxon>metagenomes</taxon>
        <taxon>ecological metagenomes</taxon>
    </lineage>
</organism>
<sequence>MPLGGCPGHGPNGLRRDEREQAPVTGLTFLVAALAVTNPLPGEHEQLTQAFGRSELGKVPGAAGHDVVQEQAVVVVAAVAEGRVDDVGDLDVVGVPADLFAKAQEQGRGQARQGEGVADGHGVGQPDEQTLGAQRAGEDDRTGVLGRRVTVGAPRAVFVALVASRVGIELAAARA</sequence>
<evidence type="ECO:0000313" key="2">
    <source>
        <dbReference type="EMBL" id="OIQ89603.1"/>
    </source>
</evidence>
<name>A0A1J5RJ55_9ZZZZ</name>
<feature type="compositionally biased region" description="Low complexity" evidence="1">
    <location>
        <begin position="105"/>
        <end position="116"/>
    </location>
</feature>
<protein>
    <submittedName>
        <fullName evidence="2">Uncharacterized protein</fullName>
    </submittedName>
</protein>
<proteinExistence type="predicted"/>
<dbReference type="AlphaFoldDB" id="A0A1J5RJ55"/>
<comment type="caution">
    <text evidence="2">The sequence shown here is derived from an EMBL/GenBank/DDBJ whole genome shotgun (WGS) entry which is preliminary data.</text>
</comment>
<feature type="region of interest" description="Disordered" evidence="1">
    <location>
        <begin position="105"/>
        <end position="140"/>
    </location>
</feature>
<accession>A0A1J5RJ55</accession>
<reference evidence="2" key="1">
    <citation type="submission" date="2016-10" db="EMBL/GenBank/DDBJ databases">
        <title>Sequence of Gallionella enrichment culture.</title>
        <authorList>
            <person name="Poehlein A."/>
            <person name="Muehling M."/>
            <person name="Daniel R."/>
        </authorList>
    </citation>
    <scope>NUCLEOTIDE SEQUENCE</scope>
</reference>
<gene>
    <name evidence="2" type="ORF">GALL_284900</name>
</gene>